<dbReference type="PANTHER" id="PTHR36151">
    <property type="entry name" value="BLR2777 PROTEIN"/>
    <property type="match status" value="1"/>
</dbReference>
<dbReference type="PANTHER" id="PTHR36151:SF3">
    <property type="entry name" value="ER-BOUND OXYGENASE MPAB_MPAB'_RUBBER OXYGENASE CATALYTIC DOMAIN-CONTAINING PROTEIN"/>
    <property type="match status" value="1"/>
</dbReference>
<evidence type="ECO:0000313" key="2">
    <source>
        <dbReference type="EMBL" id="OSC38646.1"/>
    </source>
</evidence>
<dbReference type="InterPro" id="IPR018713">
    <property type="entry name" value="MPAB/Lcp_cat_dom"/>
</dbReference>
<dbReference type="OrthoDB" id="3422701at2"/>
<accession>A0A1X2LQF9</accession>
<gene>
    <name evidence="2" type="ORF">B8W66_19630</name>
</gene>
<dbReference type="AlphaFoldDB" id="A0A1X2LQF9"/>
<organism evidence="2 3">
    <name type="scientific">Mycobacterium decipiens</name>
    <dbReference type="NCBI Taxonomy" id="1430326"/>
    <lineage>
        <taxon>Bacteria</taxon>
        <taxon>Bacillati</taxon>
        <taxon>Actinomycetota</taxon>
        <taxon>Actinomycetes</taxon>
        <taxon>Mycobacteriales</taxon>
        <taxon>Mycobacteriaceae</taxon>
        <taxon>Mycobacterium</taxon>
    </lineage>
</organism>
<dbReference type="Pfam" id="PF09995">
    <property type="entry name" value="MPAB_Lcp_cat"/>
    <property type="match status" value="1"/>
</dbReference>
<keyword evidence="3" id="KW-1185">Reference proteome</keyword>
<dbReference type="GO" id="GO:0016491">
    <property type="term" value="F:oxidoreductase activity"/>
    <property type="evidence" value="ECO:0007669"/>
    <property type="project" value="InterPro"/>
</dbReference>
<evidence type="ECO:0000313" key="3">
    <source>
        <dbReference type="Proteomes" id="UP000193247"/>
    </source>
</evidence>
<proteinExistence type="predicted"/>
<dbReference type="STRING" id="1430326.B8W66_19630"/>
<dbReference type="Proteomes" id="UP000193247">
    <property type="component" value="Unassembled WGS sequence"/>
</dbReference>
<sequence>MAIRETLPRLIPHVERPIADPPRAHRVGRRQGVTGDYGFMGVALLAGAANVIMELAMPGVGYGVLESRVESGRTDRHPIKRARTTFTYIAVAVAGSDTQRTAFRRAVNRVHAQVYSTSQSPVSYHAFDPELQLWVAACIYKGSLDVYRTFVGEMDDEEADRHYREGMALGTTLQVPPGLWPADRAAFDRYWQESLGRVHIDDAVRDYLYPIAVARIRGVALPGQVRRLSESVALLITTGFLPQRFRDEMQLPWDAGKQRRFDRLMSVLGTMNRLMPRIVREFPFNLMLWDLDRRMRSGRPLV</sequence>
<protein>
    <recommendedName>
        <fullName evidence="1">ER-bound oxygenase mpaB/mpaB'/Rubber oxygenase catalytic domain-containing protein</fullName>
    </recommendedName>
</protein>
<dbReference type="RefSeq" id="WP_085326937.1">
    <property type="nucleotide sequence ID" value="NZ_NCXP01000034.1"/>
</dbReference>
<feature type="domain" description="ER-bound oxygenase mpaB/mpaB'/Rubber oxygenase catalytic" evidence="1">
    <location>
        <begin position="40"/>
        <end position="268"/>
    </location>
</feature>
<reference evidence="2 3" key="1">
    <citation type="submission" date="2017-04" db="EMBL/GenBank/DDBJ databases">
        <title>The new phylogeny of genus Mycobacterium.</title>
        <authorList>
            <person name="Tortoli E."/>
            <person name="Trovato A."/>
            <person name="Cirillo D.M."/>
        </authorList>
    </citation>
    <scope>NUCLEOTIDE SEQUENCE [LARGE SCALE GENOMIC DNA]</scope>
    <source>
        <strain evidence="2 3">TBL 1200985</strain>
    </source>
</reference>
<comment type="caution">
    <text evidence="2">The sequence shown here is derived from an EMBL/GenBank/DDBJ whole genome shotgun (WGS) entry which is preliminary data.</text>
</comment>
<evidence type="ECO:0000259" key="1">
    <source>
        <dbReference type="Pfam" id="PF09995"/>
    </source>
</evidence>
<name>A0A1X2LQF9_9MYCO</name>
<dbReference type="EMBL" id="NCXP01000034">
    <property type="protein sequence ID" value="OSC38646.1"/>
    <property type="molecule type" value="Genomic_DNA"/>
</dbReference>